<proteinExistence type="predicted"/>
<dbReference type="SUPFAM" id="SSF51695">
    <property type="entry name" value="PLC-like phosphodiesterases"/>
    <property type="match status" value="1"/>
</dbReference>
<dbReference type="PROSITE" id="PS51704">
    <property type="entry name" value="GP_PDE"/>
    <property type="match status" value="1"/>
</dbReference>
<dbReference type="InterPro" id="IPR017946">
    <property type="entry name" value="PLC-like_Pdiesterase_TIM-brl"/>
</dbReference>
<keyword evidence="3" id="KW-1185">Reference proteome</keyword>
<dbReference type="RefSeq" id="WP_158065843.1">
    <property type="nucleotide sequence ID" value="NZ_CP042829.1"/>
</dbReference>
<dbReference type="Proteomes" id="UP000326331">
    <property type="component" value="Chromosome"/>
</dbReference>
<protein>
    <recommendedName>
        <fullName evidence="1">GP-PDE domain-containing protein</fullName>
    </recommendedName>
</protein>
<evidence type="ECO:0000313" key="3">
    <source>
        <dbReference type="Proteomes" id="UP000326331"/>
    </source>
</evidence>
<dbReference type="PANTHER" id="PTHR46211">
    <property type="entry name" value="GLYCEROPHOSPHORYL DIESTER PHOSPHODIESTERASE"/>
    <property type="match status" value="1"/>
</dbReference>
<dbReference type="EMBL" id="CP042829">
    <property type="protein sequence ID" value="QFG01898.1"/>
    <property type="molecule type" value="Genomic_DNA"/>
</dbReference>
<evidence type="ECO:0000313" key="2">
    <source>
        <dbReference type="EMBL" id="QFG01898.1"/>
    </source>
</evidence>
<reference evidence="2 3" key="2">
    <citation type="submission" date="2019-10" db="EMBL/GenBank/DDBJ databases">
        <title>Thermopilla bonchosmolovskayae gen. nov., sp. nov., a moderately thermophilic Chloroflexi bacterium from a Chukotka hot spring (Arctic, Russia), representing a novel classis Thermopillaia, which include previously uncultivated lineage OLB14.</title>
        <authorList>
            <person name="Kochetkova T.V."/>
            <person name="Zayulina K.S."/>
            <person name="Zhigarkov V.S."/>
            <person name="Minaev N.V."/>
            <person name="Novikov A."/>
            <person name="Toshchakov S.V."/>
            <person name="Elcheninov A.G."/>
            <person name="Kublanov I.V."/>
        </authorList>
    </citation>
    <scope>NUCLEOTIDE SEQUENCE [LARGE SCALE GENOMIC DNA]</scope>
    <source>
        <strain evidence="2 3">3753O</strain>
    </source>
</reference>
<sequence length="308" mass="33384">MDVDDEGLRLALLPEVAGRRRTVCCHSAALSGAHAPNSLEAVRECVAAGVPRLEVDVRFAADDGLVCFHDASLDAQTTGAGRVSDHTTFALRAVTYRSTGESLALLEEVIDAIRGSSTVLQVDLKLNRPISPSRVERLEQALAPVASQVVVGSQSPWNLRKLSRVPVAFDPTLFLNYTPGRRQAPYPRQRGIHGFWDDSPLARNPYTTPQQYLEARFEELRGLVPAAIEWMVDIGTVFRIADLGIALGDELARYGIELAAWTLKERDPVQATLERLWAAGAATVITDVPLAVAAALRAYSAPVDVNPG</sequence>
<gene>
    <name evidence="2" type="ORF">Tbon_00765</name>
</gene>
<dbReference type="PANTHER" id="PTHR46211:SF14">
    <property type="entry name" value="GLYCEROPHOSPHODIESTER PHOSPHODIESTERASE"/>
    <property type="match status" value="1"/>
</dbReference>
<feature type="domain" description="GP-PDE" evidence="1">
    <location>
        <begin position="21"/>
        <end position="296"/>
    </location>
</feature>
<organism evidence="2 3">
    <name type="scientific">Tepidiforma bonchosmolovskayae</name>
    <dbReference type="NCBI Taxonomy" id="2601677"/>
    <lineage>
        <taxon>Bacteria</taxon>
        <taxon>Bacillati</taxon>
        <taxon>Chloroflexota</taxon>
        <taxon>Tepidiformia</taxon>
        <taxon>Tepidiformales</taxon>
        <taxon>Tepidiformaceae</taxon>
        <taxon>Tepidiforma</taxon>
    </lineage>
</organism>
<dbReference type="Pfam" id="PF03009">
    <property type="entry name" value="GDPD"/>
    <property type="match status" value="1"/>
</dbReference>
<name>A0ABX6BYS0_9CHLR</name>
<dbReference type="InterPro" id="IPR030395">
    <property type="entry name" value="GP_PDE_dom"/>
</dbReference>
<accession>A0ABX6BYS0</accession>
<dbReference type="Gene3D" id="3.20.20.190">
    <property type="entry name" value="Phosphatidylinositol (PI) phosphodiesterase"/>
    <property type="match status" value="1"/>
</dbReference>
<evidence type="ECO:0000259" key="1">
    <source>
        <dbReference type="PROSITE" id="PS51704"/>
    </source>
</evidence>
<reference evidence="2 3" key="1">
    <citation type="submission" date="2019-08" db="EMBL/GenBank/DDBJ databases">
        <authorList>
            <person name="Toschakov S.V."/>
        </authorList>
    </citation>
    <scope>NUCLEOTIDE SEQUENCE [LARGE SCALE GENOMIC DNA]</scope>
    <source>
        <strain evidence="2 3">3753O</strain>
    </source>
</reference>